<evidence type="ECO:0000313" key="1">
    <source>
        <dbReference type="EMBL" id="OAQ63408.1"/>
    </source>
</evidence>
<dbReference type="Proteomes" id="UP000078397">
    <property type="component" value="Unassembled WGS sequence"/>
</dbReference>
<accession>A0A179FDH5</accession>
<sequence length="216" mass="24071">MLCRSKKNRNVKGTVAFLDSTPPPMPSFLAMDVLHTCDRAPKTGRWTCQQLTGNPNQPSHEGVHDFSQVVKKISNPTPTPTPLSKFINHPRGASHAGGFSLQNKLAGMDGKRNCTHVLEYTPCFPHTHPFEWHLAVLLLEQVLRRGTTAPTSHWHQGVWHAEDAKRTPGKTIFHLIADGHSSLVGPDNLLESGRTMSPLSLRFFSPLWCREDCKLS</sequence>
<organism evidence="1 2">
    <name type="scientific">Pochonia chlamydosporia 170</name>
    <dbReference type="NCBI Taxonomy" id="1380566"/>
    <lineage>
        <taxon>Eukaryota</taxon>
        <taxon>Fungi</taxon>
        <taxon>Dikarya</taxon>
        <taxon>Ascomycota</taxon>
        <taxon>Pezizomycotina</taxon>
        <taxon>Sordariomycetes</taxon>
        <taxon>Hypocreomycetidae</taxon>
        <taxon>Hypocreales</taxon>
        <taxon>Clavicipitaceae</taxon>
        <taxon>Pochonia</taxon>
    </lineage>
</organism>
<keyword evidence="2" id="KW-1185">Reference proteome</keyword>
<name>A0A179FDH5_METCM</name>
<evidence type="ECO:0000313" key="2">
    <source>
        <dbReference type="Proteomes" id="UP000078397"/>
    </source>
</evidence>
<proteinExistence type="predicted"/>
<protein>
    <submittedName>
        <fullName evidence="1">Uncharacterized protein</fullName>
    </submittedName>
</protein>
<dbReference type="KEGG" id="pchm:VFPPC_09891"/>
<dbReference type="EMBL" id="LSBJ02000006">
    <property type="protein sequence ID" value="OAQ63408.1"/>
    <property type="molecule type" value="Genomic_DNA"/>
</dbReference>
<dbReference type="AlphaFoldDB" id="A0A179FDH5"/>
<gene>
    <name evidence="1" type="ORF">VFPPC_09891</name>
</gene>
<reference evidence="1 2" key="1">
    <citation type="journal article" date="2016" name="PLoS Pathog.">
        <title>Biosynthesis of antibiotic leucinostatins in bio-control fungus Purpureocillium lilacinum and their inhibition on phytophthora revealed by genome mining.</title>
        <authorList>
            <person name="Wang G."/>
            <person name="Liu Z."/>
            <person name="Lin R."/>
            <person name="Li E."/>
            <person name="Mao Z."/>
            <person name="Ling J."/>
            <person name="Yang Y."/>
            <person name="Yin W.B."/>
            <person name="Xie B."/>
        </authorList>
    </citation>
    <scope>NUCLEOTIDE SEQUENCE [LARGE SCALE GENOMIC DNA]</scope>
    <source>
        <strain evidence="1">170</strain>
    </source>
</reference>
<dbReference type="RefSeq" id="XP_018140988.1">
    <property type="nucleotide sequence ID" value="XM_018288354.1"/>
</dbReference>
<comment type="caution">
    <text evidence="1">The sequence shown here is derived from an EMBL/GenBank/DDBJ whole genome shotgun (WGS) entry which is preliminary data.</text>
</comment>
<dbReference type="GeneID" id="28852348"/>